<evidence type="ECO:0000313" key="1">
    <source>
        <dbReference type="EMBL" id="MDD7973666.1"/>
    </source>
</evidence>
<organism evidence="1 2">
    <name type="scientific">Roseinatronobacter alkalisoli</name>
    <dbReference type="NCBI Taxonomy" id="3028235"/>
    <lineage>
        <taxon>Bacteria</taxon>
        <taxon>Pseudomonadati</taxon>
        <taxon>Pseudomonadota</taxon>
        <taxon>Alphaproteobacteria</taxon>
        <taxon>Rhodobacterales</taxon>
        <taxon>Paracoccaceae</taxon>
        <taxon>Roseinatronobacter</taxon>
    </lineage>
</organism>
<keyword evidence="2" id="KW-1185">Reference proteome</keyword>
<proteinExistence type="predicted"/>
<protein>
    <submittedName>
        <fullName evidence="1">Uncharacterized protein</fullName>
    </submittedName>
</protein>
<name>A0ABT5TH26_9RHOB</name>
<sequence length="58" mass="6122">MAQEDQAHDGNEVFVVGEVRIGARGVCRTPEAFLGIADLLGVDDVTAPTGRIRTLAGR</sequence>
<comment type="caution">
    <text evidence="1">The sequence shown here is derived from an EMBL/GenBank/DDBJ whole genome shotgun (WGS) entry which is preliminary data.</text>
</comment>
<dbReference type="Proteomes" id="UP001431784">
    <property type="component" value="Unassembled WGS sequence"/>
</dbReference>
<evidence type="ECO:0000313" key="2">
    <source>
        <dbReference type="Proteomes" id="UP001431784"/>
    </source>
</evidence>
<gene>
    <name evidence="1" type="ORF">PUT78_21635</name>
</gene>
<dbReference type="RefSeq" id="WP_274354331.1">
    <property type="nucleotide sequence ID" value="NZ_JAQZSM010000046.1"/>
</dbReference>
<accession>A0ABT5TH26</accession>
<dbReference type="EMBL" id="JAQZSM010000046">
    <property type="protein sequence ID" value="MDD7973666.1"/>
    <property type="molecule type" value="Genomic_DNA"/>
</dbReference>
<reference evidence="1" key="1">
    <citation type="submission" date="2023-02" db="EMBL/GenBank/DDBJ databases">
        <title>Description of Roseinatronobacter alkalisoli sp. nov., an alkaliphilic bacerium isolated from soda soil.</title>
        <authorList>
            <person name="Wei W."/>
        </authorList>
    </citation>
    <scope>NUCLEOTIDE SEQUENCE</scope>
    <source>
        <strain evidence="1">HJB301</strain>
    </source>
</reference>